<accession>A0AAD4Q2N2</accession>
<dbReference type="InterPro" id="IPR020904">
    <property type="entry name" value="Sc_DH/Rdtase_CS"/>
</dbReference>
<dbReference type="Proteomes" id="UP001201262">
    <property type="component" value="Unassembled WGS sequence"/>
</dbReference>
<proteinExistence type="inferred from homology"/>
<dbReference type="Gene3D" id="3.40.50.720">
    <property type="entry name" value="NAD(P)-binding Rossmann-like Domain"/>
    <property type="match status" value="1"/>
</dbReference>
<evidence type="ECO:0000256" key="1">
    <source>
        <dbReference type="ARBA" id="ARBA00006484"/>
    </source>
</evidence>
<dbReference type="RefSeq" id="XP_046076880.1">
    <property type="nucleotide sequence ID" value="XM_046210551.1"/>
</dbReference>
<evidence type="ECO:0000256" key="2">
    <source>
        <dbReference type="ARBA" id="ARBA00022857"/>
    </source>
</evidence>
<dbReference type="GO" id="GO:0016491">
    <property type="term" value="F:oxidoreductase activity"/>
    <property type="evidence" value="ECO:0007669"/>
    <property type="project" value="UniProtKB-KW"/>
</dbReference>
<dbReference type="EMBL" id="JAJTJA010000002">
    <property type="protein sequence ID" value="KAH8703862.1"/>
    <property type="molecule type" value="Genomic_DNA"/>
</dbReference>
<comment type="similarity">
    <text evidence="1">Belongs to the short-chain dehydrogenases/reductases (SDR) family.</text>
</comment>
<evidence type="ECO:0000313" key="5">
    <source>
        <dbReference type="Proteomes" id="UP001201262"/>
    </source>
</evidence>
<keyword evidence="5" id="KW-1185">Reference proteome</keyword>
<keyword evidence="2" id="KW-0521">NADP</keyword>
<dbReference type="GeneID" id="70240838"/>
<dbReference type="PROSITE" id="PS00061">
    <property type="entry name" value="ADH_SHORT"/>
    <property type="match status" value="1"/>
</dbReference>
<name>A0AAD4Q2N2_9EURO</name>
<dbReference type="PRINTS" id="PR00081">
    <property type="entry name" value="GDHRDH"/>
</dbReference>
<organism evidence="4 5">
    <name type="scientific">Talaromyces proteolyticus</name>
    <dbReference type="NCBI Taxonomy" id="1131652"/>
    <lineage>
        <taxon>Eukaryota</taxon>
        <taxon>Fungi</taxon>
        <taxon>Dikarya</taxon>
        <taxon>Ascomycota</taxon>
        <taxon>Pezizomycotina</taxon>
        <taxon>Eurotiomycetes</taxon>
        <taxon>Eurotiomycetidae</taxon>
        <taxon>Eurotiales</taxon>
        <taxon>Trichocomaceae</taxon>
        <taxon>Talaromyces</taxon>
        <taxon>Talaromyces sect. Bacilispori</taxon>
    </lineage>
</organism>
<keyword evidence="3" id="KW-0560">Oxidoreductase</keyword>
<protein>
    <submittedName>
        <fullName evidence="4">Short chain dehydrogenase reductase</fullName>
    </submittedName>
</protein>
<dbReference type="InterPro" id="IPR002347">
    <property type="entry name" value="SDR_fam"/>
</dbReference>
<reference evidence="4" key="1">
    <citation type="submission" date="2021-12" db="EMBL/GenBank/DDBJ databases">
        <title>Convergent genome expansion in fungi linked to evolution of root-endophyte symbiosis.</title>
        <authorList>
            <consortium name="DOE Joint Genome Institute"/>
            <person name="Ke Y.-H."/>
            <person name="Bonito G."/>
            <person name="Liao H.-L."/>
            <person name="Looney B."/>
            <person name="Rojas-Flechas A."/>
            <person name="Nash J."/>
            <person name="Hameed K."/>
            <person name="Schadt C."/>
            <person name="Martin F."/>
            <person name="Crous P.W."/>
            <person name="Miettinen O."/>
            <person name="Magnuson J.K."/>
            <person name="Labbe J."/>
            <person name="Jacobson D."/>
            <person name="Doktycz M.J."/>
            <person name="Veneault-Fourrey C."/>
            <person name="Kuo A."/>
            <person name="Mondo S."/>
            <person name="Calhoun S."/>
            <person name="Riley R."/>
            <person name="Ohm R."/>
            <person name="LaButti K."/>
            <person name="Andreopoulos B."/>
            <person name="Pangilinan J."/>
            <person name="Nolan M."/>
            <person name="Tritt A."/>
            <person name="Clum A."/>
            <person name="Lipzen A."/>
            <person name="Daum C."/>
            <person name="Barry K."/>
            <person name="Grigoriev I.V."/>
            <person name="Vilgalys R."/>
        </authorList>
    </citation>
    <scope>NUCLEOTIDE SEQUENCE</scope>
    <source>
        <strain evidence="4">PMI_201</strain>
    </source>
</reference>
<dbReference type="InterPro" id="IPR036291">
    <property type="entry name" value="NAD(P)-bd_dom_sf"/>
</dbReference>
<dbReference type="PANTHER" id="PTHR43180:SF31">
    <property type="entry name" value="CHAIN DEHYDROGENASE_REDUCTASE, PUTATIVE (AFU_ORTHOLOGUE AFUA_2G16570)-RELATED"/>
    <property type="match status" value="1"/>
</dbReference>
<evidence type="ECO:0000256" key="3">
    <source>
        <dbReference type="ARBA" id="ARBA00023002"/>
    </source>
</evidence>
<comment type="caution">
    <text evidence="4">The sequence shown here is derived from an EMBL/GenBank/DDBJ whole genome shotgun (WGS) entry which is preliminary data.</text>
</comment>
<gene>
    <name evidence="4" type="ORF">BGW36DRAFT_288100</name>
</gene>
<dbReference type="AlphaFoldDB" id="A0AAD4Q2N2"/>
<dbReference type="Pfam" id="PF00106">
    <property type="entry name" value="adh_short"/>
    <property type="match status" value="1"/>
</dbReference>
<sequence length="315" mass="34802">MFVPEYCDEGATPIPSHLNLETLQGKSVIITGGANGLGKAYAEAFVKARAYVTIADFNETAGKQTVSELSSEASQFVKCDVRSWDDQVLVFEAAIKNSPFHSCDIVIANAGIVGVDDLYKLEDPNSPPVKPDLRIIDINLIGLSYTAKLALHYFRRQPLSPIRDRCLIIKGSIASYADQPGSPQYNISKWGARGLMRNLRRTTWKEGIRVNLVAPWYVRTPILSKDIQDYLDGKGVGFALVEDSAKAMLKIASDASINGRAFGIVSRKDAPEGYMDLDHDDYKDGDILKGWQEIVLDTAHRIVVSARIRRCFFGS</sequence>
<dbReference type="SUPFAM" id="SSF51735">
    <property type="entry name" value="NAD(P)-binding Rossmann-fold domains"/>
    <property type="match status" value="1"/>
</dbReference>
<evidence type="ECO:0000313" key="4">
    <source>
        <dbReference type="EMBL" id="KAH8703862.1"/>
    </source>
</evidence>
<dbReference type="PANTHER" id="PTHR43180">
    <property type="entry name" value="3-OXOACYL-(ACYL-CARRIER-PROTEIN) REDUCTASE (AFU_ORTHOLOGUE AFUA_6G11210)"/>
    <property type="match status" value="1"/>
</dbReference>